<feature type="compositionally biased region" description="Polar residues" evidence="1">
    <location>
        <begin position="1"/>
        <end position="13"/>
    </location>
</feature>
<dbReference type="RefSeq" id="WP_091462162.1">
    <property type="nucleotide sequence ID" value="NZ_FMHU01000002.1"/>
</dbReference>
<dbReference type="EMBL" id="FMHU01000002">
    <property type="protein sequence ID" value="SCL27767.1"/>
    <property type="molecule type" value="Genomic_DNA"/>
</dbReference>
<feature type="region of interest" description="Disordered" evidence="1">
    <location>
        <begin position="1"/>
        <end position="30"/>
    </location>
</feature>
<dbReference type="Proteomes" id="UP000198906">
    <property type="component" value="Unassembled WGS sequence"/>
</dbReference>
<dbReference type="InterPro" id="IPR046657">
    <property type="entry name" value="DUF6766"/>
</dbReference>
<sequence>MLGESAASTTDRSTPMGRPGDTRRKDPPFRKPRWPRAYGFALVTGALFVFSWIGQFLFQMTVAGNEARQHGESFAWGEFLPQFLASTFENWQSEFLQLIWQAAGLALFYYWGSSQSRESDERIEAKLDALLRERGLDPDHP</sequence>
<evidence type="ECO:0000313" key="4">
    <source>
        <dbReference type="Proteomes" id="UP000198906"/>
    </source>
</evidence>
<keyword evidence="4" id="KW-1185">Reference proteome</keyword>
<dbReference type="Pfam" id="PF20554">
    <property type="entry name" value="DUF6766"/>
    <property type="match status" value="1"/>
</dbReference>
<proteinExistence type="predicted"/>
<name>A0A1C6SEC6_9ACTN</name>
<organism evidence="3 4">
    <name type="scientific">Micromonospora inyonensis</name>
    <dbReference type="NCBI Taxonomy" id="47866"/>
    <lineage>
        <taxon>Bacteria</taxon>
        <taxon>Bacillati</taxon>
        <taxon>Actinomycetota</taxon>
        <taxon>Actinomycetes</taxon>
        <taxon>Micromonosporales</taxon>
        <taxon>Micromonosporaceae</taxon>
        <taxon>Micromonospora</taxon>
    </lineage>
</organism>
<dbReference type="AlphaFoldDB" id="A0A1C6SEC6"/>
<evidence type="ECO:0000256" key="2">
    <source>
        <dbReference type="SAM" id="Phobius"/>
    </source>
</evidence>
<evidence type="ECO:0000313" key="3">
    <source>
        <dbReference type="EMBL" id="SCL27767.1"/>
    </source>
</evidence>
<keyword evidence="2" id="KW-0812">Transmembrane</keyword>
<feature type="compositionally biased region" description="Basic and acidic residues" evidence="1">
    <location>
        <begin position="20"/>
        <end position="29"/>
    </location>
</feature>
<keyword evidence="2" id="KW-1133">Transmembrane helix</keyword>
<reference evidence="4" key="1">
    <citation type="submission" date="2016-06" db="EMBL/GenBank/DDBJ databases">
        <authorList>
            <person name="Varghese N."/>
        </authorList>
    </citation>
    <scope>NUCLEOTIDE SEQUENCE [LARGE SCALE GENOMIC DNA]</scope>
    <source>
        <strain evidence="4">DSM 46123</strain>
    </source>
</reference>
<feature type="transmembrane region" description="Helical" evidence="2">
    <location>
        <begin position="37"/>
        <end position="58"/>
    </location>
</feature>
<accession>A0A1C6SEC6</accession>
<gene>
    <name evidence="3" type="ORF">GA0074694_4907</name>
</gene>
<protein>
    <submittedName>
        <fullName evidence="3">Uncharacterized protein</fullName>
    </submittedName>
</protein>
<keyword evidence="2" id="KW-0472">Membrane</keyword>
<evidence type="ECO:0000256" key="1">
    <source>
        <dbReference type="SAM" id="MobiDB-lite"/>
    </source>
</evidence>
<dbReference type="STRING" id="47866.GA0074694_4907"/>